<feature type="compositionally biased region" description="Gly residues" evidence="8">
    <location>
        <begin position="1"/>
        <end position="12"/>
    </location>
</feature>
<dbReference type="InterPro" id="IPR000306">
    <property type="entry name" value="Znf_FYVE"/>
</dbReference>
<feature type="coiled-coil region" evidence="7">
    <location>
        <begin position="235"/>
        <end position="262"/>
    </location>
</feature>
<name>A0A093VK90_TALMA</name>
<dbReference type="PROSITE" id="PS00028">
    <property type="entry name" value="ZINC_FINGER_C2H2_1"/>
    <property type="match status" value="1"/>
</dbReference>
<dbReference type="AlphaFoldDB" id="A0A093VK90"/>
<feature type="compositionally biased region" description="Low complexity" evidence="8">
    <location>
        <begin position="35"/>
        <end position="52"/>
    </location>
</feature>
<dbReference type="InterPro" id="IPR017455">
    <property type="entry name" value="Znf_FYVE-rel"/>
</dbReference>
<evidence type="ECO:0000256" key="8">
    <source>
        <dbReference type="SAM" id="MobiDB-lite"/>
    </source>
</evidence>
<dbReference type="PROSITE" id="PS50178">
    <property type="entry name" value="ZF_FYVE"/>
    <property type="match status" value="1"/>
</dbReference>
<evidence type="ECO:0000256" key="5">
    <source>
        <dbReference type="ARBA" id="ARBA00023204"/>
    </source>
</evidence>
<dbReference type="InterPro" id="IPR011011">
    <property type="entry name" value="Znf_FYVE_PHD"/>
</dbReference>
<dbReference type="Gene3D" id="3.30.40.10">
    <property type="entry name" value="Zinc/RING finger domain, C3HC4 (zinc finger)"/>
    <property type="match status" value="1"/>
</dbReference>
<dbReference type="InterPro" id="IPR013087">
    <property type="entry name" value="Znf_C2H2_type"/>
</dbReference>
<evidence type="ECO:0000259" key="9">
    <source>
        <dbReference type="PROSITE" id="PS50178"/>
    </source>
</evidence>
<dbReference type="GO" id="GO:0006281">
    <property type="term" value="P:DNA repair"/>
    <property type="evidence" value="ECO:0007669"/>
    <property type="project" value="UniProtKB-KW"/>
</dbReference>
<dbReference type="SMART" id="SM00734">
    <property type="entry name" value="ZnF_Rad18"/>
    <property type="match status" value="1"/>
</dbReference>
<dbReference type="SUPFAM" id="SSF57903">
    <property type="entry name" value="FYVE/PHD zinc finger"/>
    <property type="match status" value="2"/>
</dbReference>
<evidence type="ECO:0000256" key="3">
    <source>
        <dbReference type="ARBA" id="ARBA00022771"/>
    </source>
</evidence>
<sequence length="372" mass="40880">MARRVLGGGRVLGSGKNLSPATASSTPSPQPKGRLSPSPSSVSLDSQASASPYSPDIQDLTSRISLDNGETSISAAPAATGAQLACPICNEEMVTLLQLNRHLDDAHQNLEEVKQDEVKDWFKAQMDKAKRFQPLAVLNQKLKGLDVFESNENAQPPSIAIARQAPGPVPVEAKLPDPDEVITREHWQPRGPYDICCEPSCGKRLTSTNGSVNCRKCGLIRDHTEEFAKLRKPTIDKAFLEVSRLEKRLARLTQALANLPADQIQSGASKRWPLGRQSDQRREIEQSIVSWQDDASVPQCPFCQQEFTNYTFRRHHCRTCGRVVCADQSTACSVEVGLAVASKRQTPSEKSLPYQLFSVVATLMKRGCRSHP</sequence>
<gene>
    <name evidence="10" type="ORF">GQ26_0071490</name>
</gene>
<dbReference type="PANTHER" id="PTHR39490">
    <property type="entry name" value="ARRESTIN DOMAIN-CONTAINING PROTEIN D"/>
    <property type="match status" value="1"/>
</dbReference>
<evidence type="ECO:0000256" key="4">
    <source>
        <dbReference type="ARBA" id="ARBA00022833"/>
    </source>
</evidence>
<dbReference type="HOGENOM" id="CLU_692988_0_0_1"/>
<evidence type="ECO:0000313" key="10">
    <source>
        <dbReference type="EMBL" id="KFX50414.1"/>
    </source>
</evidence>
<evidence type="ECO:0000256" key="7">
    <source>
        <dbReference type="SAM" id="Coils"/>
    </source>
</evidence>
<dbReference type="InterPro" id="IPR006642">
    <property type="entry name" value="Rad18_UBZ4"/>
</dbReference>
<dbReference type="CDD" id="cd15737">
    <property type="entry name" value="FYVE2_Vac1p_like"/>
    <property type="match status" value="1"/>
</dbReference>
<dbReference type="PANTHER" id="PTHR39490:SF8">
    <property type="entry name" value="ZINC FINGER FYVE DOMAIN-CONTAINING PROTEIN 21"/>
    <property type="match status" value="1"/>
</dbReference>
<dbReference type="GO" id="GO:0003677">
    <property type="term" value="F:DNA binding"/>
    <property type="evidence" value="ECO:0007669"/>
    <property type="project" value="InterPro"/>
</dbReference>
<evidence type="ECO:0000256" key="1">
    <source>
        <dbReference type="ARBA" id="ARBA00022723"/>
    </source>
</evidence>
<accession>A0A093VK90</accession>
<comment type="caution">
    <text evidence="10">The sequence shown here is derived from an EMBL/GenBank/DDBJ whole genome shotgun (WGS) entry which is preliminary data.</text>
</comment>
<proteinExistence type="predicted"/>
<protein>
    <submittedName>
        <fullName evidence="10">Vacuolar segregation protein pep7</fullName>
    </submittedName>
</protein>
<dbReference type="InterPro" id="IPR013083">
    <property type="entry name" value="Znf_RING/FYVE/PHD"/>
</dbReference>
<keyword evidence="3 6" id="KW-0863">Zinc-finger</keyword>
<dbReference type="SMART" id="SM00064">
    <property type="entry name" value="FYVE"/>
    <property type="match status" value="2"/>
</dbReference>
<feature type="region of interest" description="Disordered" evidence="8">
    <location>
        <begin position="1"/>
        <end position="59"/>
    </location>
</feature>
<keyword evidence="4" id="KW-0862">Zinc</keyword>
<dbReference type="EMBL" id="JPOX01000007">
    <property type="protein sequence ID" value="KFX50414.1"/>
    <property type="molecule type" value="Genomic_DNA"/>
</dbReference>
<keyword evidence="7" id="KW-0175">Coiled coil</keyword>
<evidence type="ECO:0000256" key="6">
    <source>
        <dbReference type="PROSITE-ProRule" id="PRU00091"/>
    </source>
</evidence>
<keyword evidence="2" id="KW-0227">DNA damage</keyword>
<organism evidence="10">
    <name type="scientific">Talaromyces marneffei PM1</name>
    <dbReference type="NCBI Taxonomy" id="1077442"/>
    <lineage>
        <taxon>Eukaryota</taxon>
        <taxon>Fungi</taxon>
        <taxon>Dikarya</taxon>
        <taxon>Ascomycota</taxon>
        <taxon>Pezizomycotina</taxon>
        <taxon>Eurotiomycetes</taxon>
        <taxon>Eurotiomycetidae</taxon>
        <taxon>Eurotiales</taxon>
        <taxon>Trichocomaceae</taxon>
        <taxon>Talaromyces</taxon>
        <taxon>Talaromyces sect. Talaromyces</taxon>
    </lineage>
</organism>
<reference evidence="10" key="1">
    <citation type="journal article" date="2014" name="PLoS Genet.">
        <title>Signature Gene Expression Reveals Novel Clues to the Molecular Mechanisms of Dimorphic Transition in Penicillium marneffei.</title>
        <authorList>
            <person name="Yang E."/>
            <person name="Wang G."/>
            <person name="Cai J."/>
            <person name="Woo P.C."/>
            <person name="Lau S.K."/>
            <person name="Yuen K.-Y."/>
            <person name="Chow W.-N."/>
            <person name="Lin X."/>
        </authorList>
    </citation>
    <scope>NUCLEOTIDE SEQUENCE [LARGE SCALE GENOMIC DNA]</scope>
    <source>
        <strain evidence="10">PM1</strain>
    </source>
</reference>
<keyword evidence="1" id="KW-0479">Metal-binding</keyword>
<dbReference type="InterPro" id="IPR052113">
    <property type="entry name" value="FYVE-type_Zinc_Finger"/>
</dbReference>
<dbReference type="Pfam" id="PF01363">
    <property type="entry name" value="FYVE"/>
    <property type="match status" value="1"/>
</dbReference>
<keyword evidence="5" id="KW-0234">DNA repair</keyword>
<feature type="domain" description="FYVE-type" evidence="9">
    <location>
        <begin position="294"/>
        <end position="333"/>
    </location>
</feature>
<dbReference type="GO" id="GO:0008270">
    <property type="term" value="F:zinc ion binding"/>
    <property type="evidence" value="ECO:0007669"/>
    <property type="project" value="UniProtKB-KW"/>
</dbReference>
<evidence type="ECO:0000256" key="2">
    <source>
        <dbReference type="ARBA" id="ARBA00022763"/>
    </source>
</evidence>